<comment type="similarity">
    <text evidence="3 19">Belongs to the class-D beta-lactamase family.</text>
</comment>
<dbReference type="SUPFAM" id="SSF56601">
    <property type="entry name" value="beta-lactamase/transpeptidase-like"/>
    <property type="match status" value="1"/>
</dbReference>
<feature type="domain" description="Penicillin-binding protein dimerisation" evidence="22">
    <location>
        <begin position="53"/>
        <end position="224"/>
    </location>
</feature>
<evidence type="ECO:0000256" key="1">
    <source>
        <dbReference type="ARBA" id="ARBA00004167"/>
    </source>
</evidence>
<evidence type="ECO:0000259" key="21">
    <source>
        <dbReference type="Pfam" id="PF00905"/>
    </source>
</evidence>
<dbReference type="GO" id="GO:0008800">
    <property type="term" value="F:beta-lactamase activity"/>
    <property type="evidence" value="ECO:0007669"/>
    <property type="project" value="UniProtKB-UniRule"/>
</dbReference>
<evidence type="ECO:0000256" key="9">
    <source>
        <dbReference type="ARBA" id="ARBA00022692"/>
    </source>
</evidence>
<dbReference type="GO" id="GO:0071972">
    <property type="term" value="F:peptidoglycan L,D-transpeptidase activity"/>
    <property type="evidence" value="ECO:0007669"/>
    <property type="project" value="TreeGrafter"/>
</dbReference>
<evidence type="ECO:0000259" key="22">
    <source>
        <dbReference type="Pfam" id="PF03717"/>
    </source>
</evidence>
<keyword evidence="13" id="KW-0573">Peptidoglycan synthesis</keyword>
<keyword evidence="16 19" id="KW-0046">Antibiotic resistance</keyword>
<dbReference type="EC" id="3.5.2.6" evidence="4 19"/>
<evidence type="ECO:0000256" key="15">
    <source>
        <dbReference type="ARBA" id="ARBA00023136"/>
    </source>
</evidence>
<keyword evidence="5" id="KW-1003">Cell membrane</keyword>
<evidence type="ECO:0000256" key="18">
    <source>
        <dbReference type="PIRSR" id="PIRSR602137-50"/>
    </source>
</evidence>
<dbReference type="Gene3D" id="3.30.1390.30">
    <property type="entry name" value="Penicillin-binding protein 2a, domain 3"/>
    <property type="match status" value="1"/>
</dbReference>
<evidence type="ECO:0000256" key="20">
    <source>
        <dbReference type="SAM" id="Phobius"/>
    </source>
</evidence>
<reference evidence="23" key="2">
    <citation type="submission" date="2020-01" db="EMBL/GenBank/DDBJ databases">
        <authorList>
            <person name="Campanaro S."/>
        </authorList>
    </citation>
    <scope>NUCLEOTIDE SEQUENCE</scope>
    <source>
        <strain evidence="23">AS06rmzACSIP_7</strain>
    </source>
</reference>
<keyword evidence="15 20" id="KW-0472">Membrane</keyword>
<keyword evidence="12" id="KW-0133">Cell shape</keyword>
<evidence type="ECO:0000313" key="23">
    <source>
        <dbReference type="EMBL" id="NLW35136.1"/>
    </source>
</evidence>
<dbReference type="Pfam" id="PF03717">
    <property type="entry name" value="PBP_dimer"/>
    <property type="match status" value="1"/>
</dbReference>
<keyword evidence="17" id="KW-0961">Cell wall biogenesis/degradation</keyword>
<feature type="domain" description="Penicillin-binding protein transpeptidase" evidence="21">
    <location>
        <begin position="256"/>
        <end position="583"/>
    </location>
</feature>
<dbReference type="PROSITE" id="PS00337">
    <property type="entry name" value="BETA_LACTAMASE_D"/>
    <property type="match status" value="1"/>
</dbReference>
<feature type="transmembrane region" description="Helical" evidence="20">
    <location>
        <begin position="12"/>
        <end position="31"/>
    </location>
</feature>
<keyword evidence="11 19" id="KW-0378">Hydrolase</keyword>
<dbReference type="InterPro" id="IPR017790">
    <property type="entry name" value="Penicillin-binding_protein_2"/>
</dbReference>
<organism evidence="23 24">
    <name type="scientific">Syntrophorhabdus aromaticivorans</name>
    <dbReference type="NCBI Taxonomy" id="328301"/>
    <lineage>
        <taxon>Bacteria</taxon>
        <taxon>Pseudomonadati</taxon>
        <taxon>Thermodesulfobacteriota</taxon>
        <taxon>Syntrophorhabdia</taxon>
        <taxon>Syntrophorhabdales</taxon>
        <taxon>Syntrophorhabdaceae</taxon>
        <taxon>Syntrophorhabdus</taxon>
    </lineage>
</organism>
<dbReference type="InterPro" id="IPR001460">
    <property type="entry name" value="PCN-bd_Tpept"/>
</dbReference>
<evidence type="ECO:0000256" key="17">
    <source>
        <dbReference type="ARBA" id="ARBA00023316"/>
    </source>
</evidence>
<evidence type="ECO:0000256" key="8">
    <source>
        <dbReference type="ARBA" id="ARBA00022670"/>
    </source>
</evidence>
<dbReference type="InterPro" id="IPR005311">
    <property type="entry name" value="PBP_dimer"/>
</dbReference>
<dbReference type="GO" id="GO:0008360">
    <property type="term" value="P:regulation of cell shape"/>
    <property type="evidence" value="ECO:0007669"/>
    <property type="project" value="UniProtKB-KW"/>
</dbReference>
<dbReference type="EMBL" id="JAAYEE010000107">
    <property type="protein sequence ID" value="NLW35136.1"/>
    <property type="molecule type" value="Genomic_DNA"/>
</dbReference>
<gene>
    <name evidence="23" type="primary">mrdA</name>
    <name evidence="23" type="ORF">GXY80_06585</name>
</gene>
<dbReference type="AlphaFoldDB" id="A0A971M472"/>
<evidence type="ECO:0000256" key="11">
    <source>
        <dbReference type="ARBA" id="ARBA00022801"/>
    </source>
</evidence>
<comment type="caution">
    <text evidence="23">The sequence shown here is derived from an EMBL/GenBank/DDBJ whole genome shotgun (WGS) entry which is preliminary data.</text>
</comment>
<name>A0A971M472_9BACT</name>
<comment type="catalytic activity">
    <reaction evidence="19">
        <text>a beta-lactam + H2O = a substituted beta-amino acid</text>
        <dbReference type="Rhea" id="RHEA:20401"/>
        <dbReference type="ChEBI" id="CHEBI:15377"/>
        <dbReference type="ChEBI" id="CHEBI:35627"/>
        <dbReference type="ChEBI" id="CHEBI:140347"/>
        <dbReference type="EC" id="3.5.2.6"/>
    </reaction>
</comment>
<dbReference type="FunFam" id="3.40.710.10:FF:000024">
    <property type="entry name" value="Penicillin-binding protein 2"/>
    <property type="match status" value="1"/>
</dbReference>
<dbReference type="InterPro" id="IPR036138">
    <property type="entry name" value="PBP_dimer_sf"/>
</dbReference>
<dbReference type="GO" id="GO:0006508">
    <property type="term" value="P:proteolysis"/>
    <property type="evidence" value="ECO:0007669"/>
    <property type="project" value="UniProtKB-KW"/>
</dbReference>
<keyword evidence="7 23" id="KW-0121">Carboxypeptidase</keyword>
<sequence length="602" mass="66333">MKDGAFPDKYRWCKWILILTMIILSVRLWHLQIMQGNEMRRQSGMNRIRIKKIIAPRGVIYDKMGRVLADTRPSFNLYITPEDIKDFNQTIDGLAALLDLDREEIIDKLKAASGFPSSFPVKIKSDISMDELAKVEANRVYLPGAGIQIEPKRNYPYGTMMAHMLGYVSEISNEELKKKEYKTYSPGDYIGKYGLEKMYEPYLRGIDGEKRVEVDAMGREVRTLDMKEPIAGNSMYLNVNLDVQMVIEKMLEGKRGGCIALEPKSGAVVALVSRPAFDPNTFASGITKKEWRAIQTDKTYPLQNRVIQGRYPPGSTFKVLTALMALQEGIINEHSSFSCGGGFPFGNRVFKCWKKGGHGSVNVRRGIIESCDVFFYNIGLKLGIDRIHKAGDAVGLGKPTGIDLPSEASGLVPSSEWKKKTYGVPWYEGETVSVAIGQGAVWLTPIQLAQLSSFVANEGIAFKPQLVNKILGPDGKTLKTFTPVITVDMKLKKDIFRIVKEGMQGVVNEPNGTAYGSRIQNVHMSGKTGTAQSSTLEGNRNLGDHAWFIAFAPSEDPGIAVSVLVEHGGHGSSVSAPVAKAVAEALFTVRPEIKEAKAGASR</sequence>
<keyword evidence="9 20" id="KW-0812">Transmembrane</keyword>
<dbReference type="InterPro" id="IPR012338">
    <property type="entry name" value="Beta-lactam/transpept-like"/>
</dbReference>
<dbReference type="SUPFAM" id="SSF56519">
    <property type="entry name" value="Penicillin binding protein dimerisation domain"/>
    <property type="match status" value="1"/>
</dbReference>
<dbReference type="InterPro" id="IPR002137">
    <property type="entry name" value="Beta-lactam_class-D_AS"/>
</dbReference>
<keyword evidence="8" id="KW-0645">Protease</keyword>
<dbReference type="GO" id="GO:0017001">
    <property type="term" value="P:antibiotic catabolic process"/>
    <property type="evidence" value="ECO:0007669"/>
    <property type="project" value="InterPro"/>
</dbReference>
<evidence type="ECO:0000256" key="6">
    <source>
        <dbReference type="ARBA" id="ARBA00022519"/>
    </source>
</evidence>
<dbReference type="Proteomes" id="UP000777265">
    <property type="component" value="Unassembled WGS sequence"/>
</dbReference>
<dbReference type="Gene3D" id="3.90.1310.10">
    <property type="entry name" value="Penicillin-binding protein 2a (Domain 2)"/>
    <property type="match status" value="1"/>
</dbReference>
<dbReference type="InterPro" id="IPR050515">
    <property type="entry name" value="Beta-lactam/transpept"/>
</dbReference>
<feature type="active site" description="Acyl-ester intermediate" evidence="18">
    <location>
        <position position="315"/>
    </location>
</feature>
<dbReference type="Gene3D" id="3.40.710.10">
    <property type="entry name" value="DD-peptidase/beta-lactamase superfamily"/>
    <property type="match status" value="1"/>
</dbReference>
<dbReference type="GO" id="GO:0005886">
    <property type="term" value="C:plasma membrane"/>
    <property type="evidence" value="ECO:0007669"/>
    <property type="project" value="UniProtKB-SubCell"/>
</dbReference>
<evidence type="ECO:0000256" key="5">
    <source>
        <dbReference type="ARBA" id="ARBA00022475"/>
    </source>
</evidence>
<evidence type="ECO:0000256" key="19">
    <source>
        <dbReference type="RuleBase" id="RU361140"/>
    </source>
</evidence>
<dbReference type="GO" id="GO:0008658">
    <property type="term" value="F:penicillin binding"/>
    <property type="evidence" value="ECO:0007669"/>
    <property type="project" value="InterPro"/>
</dbReference>
<keyword evidence="14 20" id="KW-1133">Transmembrane helix</keyword>
<feature type="modified residue" description="N6-carboxylysine" evidence="18">
    <location>
        <position position="318"/>
    </location>
</feature>
<protein>
    <recommendedName>
        <fullName evidence="4 19">Beta-lactamase</fullName>
        <ecNumber evidence="4 19">3.5.2.6</ecNumber>
    </recommendedName>
</protein>
<evidence type="ECO:0000256" key="2">
    <source>
        <dbReference type="ARBA" id="ARBA00004236"/>
    </source>
</evidence>
<dbReference type="GO" id="GO:0046677">
    <property type="term" value="P:response to antibiotic"/>
    <property type="evidence" value="ECO:0007669"/>
    <property type="project" value="UniProtKB-UniRule"/>
</dbReference>
<accession>A0A971M472</accession>
<evidence type="ECO:0000256" key="13">
    <source>
        <dbReference type="ARBA" id="ARBA00022984"/>
    </source>
</evidence>
<dbReference type="GO" id="GO:0009252">
    <property type="term" value="P:peptidoglycan biosynthetic process"/>
    <property type="evidence" value="ECO:0007669"/>
    <property type="project" value="UniProtKB-KW"/>
</dbReference>
<evidence type="ECO:0000256" key="7">
    <source>
        <dbReference type="ARBA" id="ARBA00022645"/>
    </source>
</evidence>
<evidence type="ECO:0000256" key="12">
    <source>
        <dbReference type="ARBA" id="ARBA00022960"/>
    </source>
</evidence>
<reference evidence="23" key="1">
    <citation type="journal article" date="2020" name="Biotechnol. Biofuels">
        <title>New insights from the biogas microbiome by comprehensive genome-resolved metagenomics of nearly 1600 species originating from multiple anaerobic digesters.</title>
        <authorList>
            <person name="Campanaro S."/>
            <person name="Treu L."/>
            <person name="Rodriguez-R L.M."/>
            <person name="Kovalovszki A."/>
            <person name="Ziels R.M."/>
            <person name="Maus I."/>
            <person name="Zhu X."/>
            <person name="Kougias P.G."/>
            <person name="Basile A."/>
            <person name="Luo G."/>
            <person name="Schluter A."/>
            <person name="Konstantinidis K.T."/>
            <person name="Angelidaki I."/>
        </authorList>
    </citation>
    <scope>NUCLEOTIDE SEQUENCE</scope>
    <source>
        <strain evidence="23">AS06rmzACSIP_7</strain>
    </source>
</reference>
<evidence type="ECO:0000313" key="24">
    <source>
        <dbReference type="Proteomes" id="UP000777265"/>
    </source>
</evidence>
<dbReference type="PANTHER" id="PTHR30627:SF2">
    <property type="entry name" value="PEPTIDOGLYCAN D,D-TRANSPEPTIDASE MRDA"/>
    <property type="match status" value="1"/>
</dbReference>
<evidence type="ECO:0000256" key="10">
    <source>
        <dbReference type="ARBA" id="ARBA00022729"/>
    </source>
</evidence>
<comment type="subcellular location">
    <subcellularLocation>
        <location evidence="2">Cell membrane</location>
    </subcellularLocation>
    <subcellularLocation>
        <location evidence="1">Membrane</location>
        <topology evidence="1">Single-pass membrane protein</topology>
    </subcellularLocation>
</comment>
<proteinExistence type="inferred from homology"/>
<evidence type="ECO:0000256" key="14">
    <source>
        <dbReference type="ARBA" id="ARBA00022989"/>
    </source>
</evidence>
<keyword evidence="6" id="KW-0997">Cell inner membrane</keyword>
<keyword evidence="10" id="KW-0732">Signal</keyword>
<dbReference type="GO" id="GO:0009002">
    <property type="term" value="F:serine-type D-Ala-D-Ala carboxypeptidase activity"/>
    <property type="evidence" value="ECO:0007669"/>
    <property type="project" value="InterPro"/>
</dbReference>
<dbReference type="NCBIfam" id="TIGR03423">
    <property type="entry name" value="pbp2_mrdA"/>
    <property type="match status" value="1"/>
</dbReference>
<evidence type="ECO:0000256" key="4">
    <source>
        <dbReference type="ARBA" id="ARBA00012865"/>
    </source>
</evidence>
<dbReference type="Pfam" id="PF00905">
    <property type="entry name" value="Transpeptidase"/>
    <property type="match status" value="1"/>
</dbReference>
<dbReference type="PANTHER" id="PTHR30627">
    <property type="entry name" value="PEPTIDOGLYCAN D,D-TRANSPEPTIDASE"/>
    <property type="match status" value="1"/>
</dbReference>
<evidence type="ECO:0000256" key="3">
    <source>
        <dbReference type="ARBA" id="ARBA00007898"/>
    </source>
</evidence>
<dbReference type="GO" id="GO:0071555">
    <property type="term" value="P:cell wall organization"/>
    <property type="evidence" value="ECO:0007669"/>
    <property type="project" value="UniProtKB-KW"/>
</dbReference>
<evidence type="ECO:0000256" key="16">
    <source>
        <dbReference type="ARBA" id="ARBA00023251"/>
    </source>
</evidence>